<organism evidence="1 2">
    <name type="scientific">Phyllobacterium trifolii</name>
    <dbReference type="NCBI Taxonomy" id="300193"/>
    <lineage>
        <taxon>Bacteria</taxon>
        <taxon>Pseudomonadati</taxon>
        <taxon>Pseudomonadota</taxon>
        <taxon>Alphaproteobacteria</taxon>
        <taxon>Hyphomicrobiales</taxon>
        <taxon>Phyllobacteriaceae</taxon>
        <taxon>Phyllobacterium</taxon>
    </lineage>
</organism>
<dbReference type="AlphaFoldDB" id="A0A839UE25"/>
<reference evidence="1 2" key="1">
    <citation type="submission" date="2020-08" db="EMBL/GenBank/DDBJ databases">
        <title>Genomic Encyclopedia of Type Strains, Phase III (KMG-III): the genomes of soil and plant-associated and newly described type strains.</title>
        <authorList>
            <person name="Whitman W."/>
        </authorList>
    </citation>
    <scope>NUCLEOTIDE SEQUENCE [LARGE SCALE GENOMIC DNA]</scope>
    <source>
        <strain evidence="1 2">CECT 7015</strain>
    </source>
</reference>
<dbReference type="RefSeq" id="WP_183665115.1">
    <property type="nucleotide sequence ID" value="NZ_JACHXN010000031.1"/>
</dbReference>
<protein>
    <submittedName>
        <fullName evidence="1">Uncharacterized protein</fullName>
    </submittedName>
</protein>
<proteinExistence type="predicted"/>
<accession>A0A839UE25</accession>
<dbReference type="Proteomes" id="UP000554520">
    <property type="component" value="Unassembled WGS sequence"/>
</dbReference>
<evidence type="ECO:0000313" key="2">
    <source>
        <dbReference type="Proteomes" id="UP000554520"/>
    </source>
</evidence>
<name>A0A839UE25_9HYPH</name>
<sequence length="92" mass="10637">MDRNATYRRLLKEDDIPLDAVCIRVIQKDGRPLAEVEWPENTLTDKGDYFYATPVPLALERAIDVKDNYGFREIVIIIDDLALWNEAWGTVI</sequence>
<dbReference type="EMBL" id="JACHXN010000031">
    <property type="protein sequence ID" value="MBB3149348.1"/>
    <property type="molecule type" value="Genomic_DNA"/>
</dbReference>
<gene>
    <name evidence="1" type="ORF">FHS21_005801</name>
</gene>
<keyword evidence="2" id="KW-1185">Reference proteome</keyword>
<evidence type="ECO:0000313" key="1">
    <source>
        <dbReference type="EMBL" id="MBB3149348.1"/>
    </source>
</evidence>
<comment type="caution">
    <text evidence="1">The sequence shown here is derived from an EMBL/GenBank/DDBJ whole genome shotgun (WGS) entry which is preliminary data.</text>
</comment>